<gene>
    <name evidence="2" type="ORF">OSTQU699_LOCUS9255</name>
</gene>
<evidence type="ECO:0000313" key="2">
    <source>
        <dbReference type="EMBL" id="CAD7703898.1"/>
    </source>
</evidence>
<accession>A0A8S1JHF6</accession>
<evidence type="ECO:0000313" key="3">
    <source>
        <dbReference type="Proteomes" id="UP000708148"/>
    </source>
</evidence>
<dbReference type="Proteomes" id="UP000708148">
    <property type="component" value="Unassembled WGS sequence"/>
</dbReference>
<reference evidence="2" key="1">
    <citation type="submission" date="2020-12" db="EMBL/GenBank/DDBJ databases">
        <authorList>
            <person name="Iha C."/>
        </authorList>
    </citation>
    <scope>NUCLEOTIDE SEQUENCE</scope>
</reference>
<dbReference type="AlphaFoldDB" id="A0A8S1JHF6"/>
<feature type="non-terminal residue" evidence="2">
    <location>
        <position position="189"/>
    </location>
</feature>
<dbReference type="EMBL" id="CAJHUC010002490">
    <property type="protein sequence ID" value="CAD7703898.1"/>
    <property type="molecule type" value="Genomic_DNA"/>
</dbReference>
<name>A0A8S1JHF6_9CHLO</name>
<proteinExistence type="predicted"/>
<comment type="caution">
    <text evidence="2">The sequence shown here is derived from an EMBL/GenBank/DDBJ whole genome shotgun (WGS) entry which is preliminary data.</text>
</comment>
<dbReference type="OrthoDB" id="1914474at2759"/>
<keyword evidence="3" id="KW-1185">Reference proteome</keyword>
<evidence type="ECO:0000256" key="1">
    <source>
        <dbReference type="SAM" id="MobiDB-lite"/>
    </source>
</evidence>
<sequence>MAPPEGRGSAWWRGATSAAADSKFAGCSYRTVVSTQCAITPDEDGNPQRACERIVKRLRECPGRAAEVIERTEESSTEAGYRDAGKDLGRLLPRRFANGDEAVDGAILRSDVGQLYEDFFKVAAEFEQNYVAEGPSARVLQPENPDASNELGDRSRQEPAPDGADSLLGRLFGRRGRKGPDEPSLPTQK</sequence>
<feature type="region of interest" description="Disordered" evidence="1">
    <location>
        <begin position="133"/>
        <end position="189"/>
    </location>
</feature>
<organism evidence="2 3">
    <name type="scientific">Ostreobium quekettii</name>
    <dbReference type="NCBI Taxonomy" id="121088"/>
    <lineage>
        <taxon>Eukaryota</taxon>
        <taxon>Viridiplantae</taxon>
        <taxon>Chlorophyta</taxon>
        <taxon>core chlorophytes</taxon>
        <taxon>Ulvophyceae</taxon>
        <taxon>TCBD clade</taxon>
        <taxon>Bryopsidales</taxon>
        <taxon>Ostreobineae</taxon>
        <taxon>Ostreobiaceae</taxon>
        <taxon>Ostreobium</taxon>
    </lineage>
</organism>
<protein>
    <submittedName>
        <fullName evidence="2">Uncharacterized protein</fullName>
    </submittedName>
</protein>